<accession>A0A0A9H2K4</accession>
<proteinExistence type="predicted"/>
<dbReference type="EMBL" id="GBRH01166894">
    <property type="protein sequence ID" value="JAE31002.1"/>
    <property type="molecule type" value="Transcribed_RNA"/>
</dbReference>
<name>A0A0A9H2K4_ARUDO</name>
<protein>
    <submittedName>
        <fullName evidence="1">Uncharacterized protein</fullName>
    </submittedName>
</protein>
<organism evidence="1">
    <name type="scientific">Arundo donax</name>
    <name type="common">Giant reed</name>
    <name type="synonym">Donax arundinaceus</name>
    <dbReference type="NCBI Taxonomy" id="35708"/>
    <lineage>
        <taxon>Eukaryota</taxon>
        <taxon>Viridiplantae</taxon>
        <taxon>Streptophyta</taxon>
        <taxon>Embryophyta</taxon>
        <taxon>Tracheophyta</taxon>
        <taxon>Spermatophyta</taxon>
        <taxon>Magnoliopsida</taxon>
        <taxon>Liliopsida</taxon>
        <taxon>Poales</taxon>
        <taxon>Poaceae</taxon>
        <taxon>PACMAD clade</taxon>
        <taxon>Arundinoideae</taxon>
        <taxon>Arundineae</taxon>
        <taxon>Arundo</taxon>
    </lineage>
</organism>
<evidence type="ECO:0000313" key="1">
    <source>
        <dbReference type="EMBL" id="JAE31002.1"/>
    </source>
</evidence>
<reference evidence="1" key="2">
    <citation type="journal article" date="2015" name="Data Brief">
        <title>Shoot transcriptome of the giant reed, Arundo donax.</title>
        <authorList>
            <person name="Barrero R.A."/>
            <person name="Guerrero F.D."/>
            <person name="Moolhuijzen P."/>
            <person name="Goolsby J.A."/>
            <person name="Tidwell J."/>
            <person name="Bellgard S.E."/>
            <person name="Bellgard M.I."/>
        </authorList>
    </citation>
    <scope>NUCLEOTIDE SEQUENCE</scope>
    <source>
        <tissue evidence="1">Shoot tissue taken approximately 20 cm above the soil surface</tissue>
    </source>
</reference>
<sequence length="37" mass="4477">MSKVDLLLRCFLKLVDHFLWLCSICRSKIEIRLRRDG</sequence>
<dbReference type="AlphaFoldDB" id="A0A0A9H2K4"/>
<reference evidence="1" key="1">
    <citation type="submission" date="2014-09" db="EMBL/GenBank/DDBJ databases">
        <authorList>
            <person name="Magalhaes I.L.F."/>
            <person name="Oliveira U."/>
            <person name="Santos F.R."/>
            <person name="Vidigal T.H.D.A."/>
            <person name="Brescovit A.D."/>
            <person name="Santos A.J."/>
        </authorList>
    </citation>
    <scope>NUCLEOTIDE SEQUENCE</scope>
    <source>
        <tissue evidence="1">Shoot tissue taken approximately 20 cm above the soil surface</tissue>
    </source>
</reference>